<feature type="region of interest" description="Disordered" evidence="1">
    <location>
        <begin position="119"/>
        <end position="164"/>
    </location>
</feature>
<evidence type="ECO:0000256" key="1">
    <source>
        <dbReference type="SAM" id="MobiDB-lite"/>
    </source>
</evidence>
<feature type="compositionally biased region" description="Basic and acidic residues" evidence="1">
    <location>
        <begin position="119"/>
        <end position="139"/>
    </location>
</feature>
<reference evidence="2" key="1">
    <citation type="journal article" date="2014" name="Nat. Genet.">
        <title>The genome of the stress-tolerant wild tomato species Solanum pennellii.</title>
        <authorList>
            <person name="Bolger A."/>
            <person name="Scossa F."/>
            <person name="Bolger M.E."/>
            <person name="Lanz C."/>
            <person name="Maumus F."/>
            <person name="Tohge T."/>
            <person name="Quesneville H."/>
            <person name="Alseekh S."/>
            <person name="Sorensen I."/>
            <person name="Lichtenstein G."/>
            <person name="Fich E.A."/>
            <person name="Conte M."/>
            <person name="Keller H."/>
            <person name="Schneeberger K."/>
            <person name="Schwacke R."/>
            <person name="Ofner I."/>
            <person name="Vrebalov J."/>
            <person name="Xu Y."/>
            <person name="Osorio S."/>
            <person name="Aflitos S.A."/>
            <person name="Schijlen E."/>
            <person name="Jimenez-Gomez J.M."/>
            <person name="Ryngajllo M."/>
            <person name="Kimura S."/>
            <person name="Kumar R."/>
            <person name="Koenig D."/>
            <person name="Headland L.R."/>
            <person name="Maloof J.N."/>
            <person name="Sinha N."/>
            <person name="van Ham R.C."/>
            <person name="Lankhorst R.K."/>
            <person name="Mao L."/>
            <person name="Vogel A."/>
            <person name="Arsova B."/>
            <person name="Panstruga R."/>
            <person name="Fei Z."/>
            <person name="Rose J.K."/>
            <person name="Zamir D."/>
            <person name="Carrari F."/>
            <person name="Giovannoni J.J."/>
            <person name="Weigel D."/>
            <person name="Usadel B."/>
            <person name="Fernie A.R."/>
        </authorList>
    </citation>
    <scope>NUCLEOTIDE SEQUENCE [LARGE SCALE GENOMIC DNA]</scope>
    <source>
        <strain evidence="2">cv. LA0716</strain>
    </source>
</reference>
<accession>A0ABM1GSY4</accession>
<dbReference type="GeneID" id="107019613"/>
<feature type="region of interest" description="Disordered" evidence="1">
    <location>
        <begin position="22"/>
        <end position="95"/>
    </location>
</feature>
<dbReference type="RefSeq" id="XP_015075521.1">
    <property type="nucleotide sequence ID" value="XM_015220035.1"/>
</dbReference>
<protein>
    <submittedName>
        <fullName evidence="3">Uncharacterized protein LOC107019613</fullName>
    </submittedName>
</protein>
<proteinExistence type="predicted"/>
<feature type="compositionally biased region" description="Basic and acidic residues" evidence="1">
    <location>
        <begin position="22"/>
        <end position="51"/>
    </location>
</feature>
<name>A0ABM1GSY4_SOLPN</name>
<evidence type="ECO:0000313" key="3">
    <source>
        <dbReference type="RefSeq" id="XP_015075521.1"/>
    </source>
</evidence>
<gene>
    <name evidence="3" type="primary">LOC107019613</name>
</gene>
<dbReference type="Proteomes" id="UP000694930">
    <property type="component" value="Chromosome 5"/>
</dbReference>
<evidence type="ECO:0000313" key="2">
    <source>
        <dbReference type="Proteomes" id="UP000694930"/>
    </source>
</evidence>
<organism evidence="2 3">
    <name type="scientific">Solanum pennellii</name>
    <name type="common">Tomato</name>
    <name type="synonym">Lycopersicon pennellii</name>
    <dbReference type="NCBI Taxonomy" id="28526"/>
    <lineage>
        <taxon>Eukaryota</taxon>
        <taxon>Viridiplantae</taxon>
        <taxon>Streptophyta</taxon>
        <taxon>Embryophyta</taxon>
        <taxon>Tracheophyta</taxon>
        <taxon>Spermatophyta</taxon>
        <taxon>Magnoliopsida</taxon>
        <taxon>eudicotyledons</taxon>
        <taxon>Gunneridae</taxon>
        <taxon>Pentapetalae</taxon>
        <taxon>asterids</taxon>
        <taxon>lamiids</taxon>
        <taxon>Solanales</taxon>
        <taxon>Solanaceae</taxon>
        <taxon>Solanoideae</taxon>
        <taxon>Solaneae</taxon>
        <taxon>Solanum</taxon>
        <taxon>Solanum subgen. Lycopersicon</taxon>
    </lineage>
</organism>
<sequence length="180" mass="19976">MILDKINISRLMVHARIVEEARAKRTSGDAMSERSHEGGATKNRQEIKEQSNKGFVAKFHPKFPKARDDKVPKPRAKKERSGNSPNEKPTCAKFGKGHVGDCLVGTGNFIGCGKNGHKVRDFPNLKGKERGDQVQERGSSDGPKNNRFYALRSRGEQETSPDVVTDMFKDFTIDVVYTGG</sequence>
<keyword evidence="2" id="KW-1185">Reference proteome</keyword>
<reference evidence="3" key="2">
    <citation type="submission" date="2025-08" db="UniProtKB">
        <authorList>
            <consortium name="RefSeq"/>
        </authorList>
    </citation>
    <scope>IDENTIFICATION</scope>
</reference>